<feature type="compositionally biased region" description="Low complexity" evidence="1">
    <location>
        <begin position="221"/>
        <end position="236"/>
    </location>
</feature>
<sequence length="261" mass="29997">MFVTAEKTWKDQVDKLMKWQQKLNKGEHLWRVKTWDEGESAFGTFKCLECHCQLGKADKCEDKVAIQNLFINYRNKHIGCEKHLVNWRKRMNIPVPVCKEPVASTEVDHMAETNAGVLIVQKVNEDESGEKKPFVVEGDVEREPCYSWIFRVRCMFCGKKFELVPTKRNLEHNLREHLSCEHHRQNVEQDSLDLSQGPVRTGTKGRPRKSDPRDMKRQRSIKSFFGGTSSISSSCLPSPSQCISGDEVEDLIICVARSVTT</sequence>
<evidence type="ECO:0008006" key="4">
    <source>
        <dbReference type="Google" id="ProtNLM"/>
    </source>
</evidence>
<evidence type="ECO:0000313" key="3">
    <source>
        <dbReference type="Proteomes" id="UP001633002"/>
    </source>
</evidence>
<protein>
    <recommendedName>
        <fullName evidence="4">C2H2-type domain-containing protein</fullName>
    </recommendedName>
</protein>
<evidence type="ECO:0000313" key="2">
    <source>
        <dbReference type="EMBL" id="KAL3699052.1"/>
    </source>
</evidence>
<evidence type="ECO:0000256" key="1">
    <source>
        <dbReference type="SAM" id="MobiDB-lite"/>
    </source>
</evidence>
<reference evidence="2 3" key="1">
    <citation type="submission" date="2024-09" db="EMBL/GenBank/DDBJ databases">
        <title>Chromosome-scale assembly of Riccia sorocarpa.</title>
        <authorList>
            <person name="Paukszto L."/>
        </authorList>
    </citation>
    <scope>NUCLEOTIDE SEQUENCE [LARGE SCALE GENOMIC DNA]</scope>
    <source>
        <strain evidence="2">LP-2024</strain>
        <tissue evidence="2">Aerial parts of the thallus</tissue>
    </source>
</reference>
<feature type="region of interest" description="Disordered" evidence="1">
    <location>
        <begin position="186"/>
        <end position="236"/>
    </location>
</feature>
<name>A0ABD3I8J1_9MARC</name>
<proteinExistence type="predicted"/>
<organism evidence="2 3">
    <name type="scientific">Riccia sorocarpa</name>
    <dbReference type="NCBI Taxonomy" id="122646"/>
    <lineage>
        <taxon>Eukaryota</taxon>
        <taxon>Viridiplantae</taxon>
        <taxon>Streptophyta</taxon>
        <taxon>Embryophyta</taxon>
        <taxon>Marchantiophyta</taxon>
        <taxon>Marchantiopsida</taxon>
        <taxon>Marchantiidae</taxon>
        <taxon>Marchantiales</taxon>
        <taxon>Ricciaceae</taxon>
        <taxon>Riccia</taxon>
    </lineage>
</organism>
<accession>A0ABD3I8J1</accession>
<keyword evidence="3" id="KW-1185">Reference proteome</keyword>
<comment type="caution">
    <text evidence="2">The sequence shown here is derived from an EMBL/GenBank/DDBJ whole genome shotgun (WGS) entry which is preliminary data.</text>
</comment>
<gene>
    <name evidence="2" type="ORF">R1sor_017074</name>
</gene>
<dbReference type="AlphaFoldDB" id="A0ABD3I8J1"/>
<feature type="compositionally biased region" description="Basic and acidic residues" evidence="1">
    <location>
        <begin position="208"/>
        <end position="217"/>
    </location>
</feature>
<dbReference type="Proteomes" id="UP001633002">
    <property type="component" value="Unassembled WGS sequence"/>
</dbReference>
<dbReference type="EMBL" id="JBJQOH010000001">
    <property type="protein sequence ID" value="KAL3699052.1"/>
    <property type="molecule type" value="Genomic_DNA"/>
</dbReference>